<protein>
    <submittedName>
        <fullName evidence="1">ORF221</fullName>
    </submittedName>
</protein>
<evidence type="ECO:0000313" key="1">
    <source>
        <dbReference type="EMBL" id="ATU83697.1"/>
    </source>
</evidence>
<sequence>MSCFKSVHESMYGEIIVRGFHVFMRTVEEFWFHVQIRVAQPTCFIGGIPTQYLCNVCLYYLHFVRWLVHHRRLTFSPRLFLQCLANHAFGDCFF</sequence>
<proteinExistence type="predicted"/>
<reference evidence="1" key="1">
    <citation type="journal article" date="2018" name="Aquaculture">
        <title>Complete genome sequence of a white spot syndrome virus associated with a disease incursion in Australia.</title>
        <authorList>
            <person name="Oakey J."/>
            <person name="Smith C.S."/>
        </authorList>
    </citation>
    <scope>NUCLEOTIDE SEQUENCE [LARGE SCALE GENOMIC DNA]</scope>
    <source>
        <strain evidence="1">WSSV-AU</strain>
    </source>
</reference>
<dbReference type="EMBL" id="MF768985">
    <property type="protein sequence ID" value="ATU83697.1"/>
    <property type="molecule type" value="Genomic_DNA"/>
</dbReference>
<organism evidence="1">
    <name type="scientific">White spot syndrome virus</name>
    <dbReference type="NCBI Taxonomy" id="342409"/>
    <lineage>
        <taxon>Viruses</taxon>
        <taxon>Viruses incertae sedis</taxon>
        <taxon>Naldaviricetes</taxon>
        <taxon>Nimaviridae</taxon>
        <taxon>Whispovirus</taxon>
    </lineage>
</organism>
<name>A0A2D3I5N8_9VIRU</name>
<accession>A0A2D3I5N8</accession>
<dbReference type="Proteomes" id="UP000267516">
    <property type="component" value="Segment"/>
</dbReference>